<dbReference type="SUPFAM" id="SSF54427">
    <property type="entry name" value="NTF2-like"/>
    <property type="match status" value="1"/>
</dbReference>
<evidence type="ECO:0000313" key="2">
    <source>
        <dbReference type="EMBL" id="ERG96189.1"/>
    </source>
</evidence>
<dbReference type="eggNOG" id="arCOG03106">
    <property type="taxonomic scope" value="Archaea"/>
</dbReference>
<dbReference type="EMBL" id="KE356561">
    <property type="protein sequence ID" value="ERG96189.1"/>
    <property type="molecule type" value="Genomic_DNA"/>
</dbReference>
<evidence type="ECO:0000259" key="1">
    <source>
        <dbReference type="Pfam" id="PF12680"/>
    </source>
</evidence>
<dbReference type="STRING" id="1238425.J07HQW2_02660"/>
<dbReference type="InterPro" id="IPR032710">
    <property type="entry name" value="NTF2-like_dom_sf"/>
</dbReference>
<dbReference type="Proteomes" id="UP000030710">
    <property type="component" value="Unassembled WGS sequence"/>
</dbReference>
<name>U1N075_9EURY</name>
<dbReference type="HOGENOM" id="CLU_147287_1_1_2"/>
<dbReference type="Pfam" id="PF12680">
    <property type="entry name" value="SnoaL_2"/>
    <property type="match status" value="1"/>
</dbReference>
<sequence length="111" mass="13204">MTLDSERTEAARAYYDSIDQDNYDKLASLLTPEFTHQRSDQTLAGRERFVQFMRDERPMTDTTHVVDRVYTNKNEVAVRGRLLREGELLFEFVDVFIFDEHNMSRLQTYTQ</sequence>
<organism evidence="2 3">
    <name type="scientific">Haloquadratum walsbyi J07HQW2</name>
    <dbReference type="NCBI Taxonomy" id="1238425"/>
    <lineage>
        <taxon>Archaea</taxon>
        <taxon>Methanobacteriati</taxon>
        <taxon>Methanobacteriota</taxon>
        <taxon>Stenosarchaea group</taxon>
        <taxon>Halobacteria</taxon>
        <taxon>Halobacteriales</taxon>
        <taxon>Haloferacaceae</taxon>
        <taxon>Haloquadratum</taxon>
    </lineage>
</organism>
<reference evidence="2 3" key="1">
    <citation type="journal article" date="2013" name="PLoS ONE">
        <title>Assembly-driven community genomics of a hypersaline microbial ecosystem.</title>
        <authorList>
            <person name="Podell S."/>
            <person name="Ugalde J.A."/>
            <person name="Narasingarao P."/>
            <person name="Banfield J.F."/>
            <person name="Heidelberg K.B."/>
            <person name="Allen E.E."/>
        </authorList>
    </citation>
    <scope>NUCLEOTIDE SEQUENCE [LARGE SCALE GENOMIC DNA]</scope>
    <source>
        <strain evidence="3">J07HQW2</strain>
    </source>
</reference>
<evidence type="ECO:0000313" key="3">
    <source>
        <dbReference type="Proteomes" id="UP000030710"/>
    </source>
</evidence>
<dbReference type="Gene3D" id="3.10.450.50">
    <property type="match status" value="1"/>
</dbReference>
<dbReference type="AlphaFoldDB" id="U1N075"/>
<accession>U1N075</accession>
<feature type="domain" description="SnoaL-like" evidence="1">
    <location>
        <begin position="11"/>
        <end position="100"/>
    </location>
</feature>
<dbReference type="InterPro" id="IPR037401">
    <property type="entry name" value="SnoaL-like"/>
</dbReference>
<gene>
    <name evidence="2" type="ORF">J07HQW2_02660</name>
</gene>
<proteinExistence type="predicted"/>
<dbReference type="RefSeq" id="WP_021055657.1">
    <property type="nucleotide sequence ID" value="NZ_KE356561.1"/>
</dbReference>
<protein>
    <recommendedName>
        <fullName evidence="1">SnoaL-like domain-containing protein</fullName>
    </recommendedName>
</protein>